<reference evidence="1 2" key="1">
    <citation type="submission" date="2017-10" db="EMBL/GenBank/DDBJ databases">
        <title>Comparative genomics in systemic dimorphic fungi from Ajellomycetaceae.</title>
        <authorList>
            <person name="Munoz J.F."/>
            <person name="Mcewen J.G."/>
            <person name="Clay O.K."/>
            <person name="Cuomo C.A."/>
        </authorList>
    </citation>
    <scope>NUCLEOTIDE SEQUENCE [LARGE SCALE GENOMIC DNA]</scope>
    <source>
        <strain evidence="1 2">UAMH130</strain>
    </source>
</reference>
<accession>A0A2B7WKF3</accession>
<gene>
    <name evidence="1" type="ORF">GX51_07503</name>
</gene>
<evidence type="ECO:0000313" key="2">
    <source>
        <dbReference type="Proteomes" id="UP000224080"/>
    </source>
</evidence>
<evidence type="ECO:0000313" key="1">
    <source>
        <dbReference type="EMBL" id="PGG97102.1"/>
    </source>
</evidence>
<dbReference type="EMBL" id="PDNC01000153">
    <property type="protein sequence ID" value="PGG97102.1"/>
    <property type="molecule type" value="Genomic_DNA"/>
</dbReference>
<dbReference type="Proteomes" id="UP000224080">
    <property type="component" value="Unassembled WGS sequence"/>
</dbReference>
<comment type="caution">
    <text evidence="1">The sequence shown here is derived from an EMBL/GenBank/DDBJ whole genome shotgun (WGS) entry which is preliminary data.</text>
</comment>
<organism evidence="1 2">
    <name type="scientific">Blastomyces parvus</name>
    <dbReference type="NCBI Taxonomy" id="2060905"/>
    <lineage>
        <taxon>Eukaryota</taxon>
        <taxon>Fungi</taxon>
        <taxon>Dikarya</taxon>
        <taxon>Ascomycota</taxon>
        <taxon>Pezizomycotina</taxon>
        <taxon>Eurotiomycetes</taxon>
        <taxon>Eurotiomycetidae</taxon>
        <taxon>Onygenales</taxon>
        <taxon>Ajellomycetaceae</taxon>
        <taxon>Blastomyces</taxon>
    </lineage>
</organism>
<proteinExistence type="predicted"/>
<name>A0A2B7WKF3_9EURO</name>
<keyword evidence="2" id="KW-1185">Reference proteome</keyword>
<protein>
    <submittedName>
        <fullName evidence="1">Uncharacterized protein</fullName>
    </submittedName>
</protein>
<dbReference type="AlphaFoldDB" id="A0A2B7WKF3"/>
<sequence>MELVRWGMSSFEAKHGKAVKIGSDIKNSFVEQGELEAEVDDAKNGNLSSATSRALQNHLVHSKQPKLDA</sequence>